<dbReference type="EMBL" id="GDJX01000882">
    <property type="protein sequence ID" value="JAT67054.1"/>
    <property type="molecule type" value="Transcribed_RNA"/>
</dbReference>
<dbReference type="Gene3D" id="3.40.250.10">
    <property type="entry name" value="Rhodanese-like domain"/>
    <property type="match status" value="1"/>
</dbReference>
<name>A0A1D1ZJC5_9ARAE</name>
<accession>A0A1D1ZJC5</accession>
<dbReference type="InterPro" id="IPR036873">
    <property type="entry name" value="Rhodanese-like_dom_sf"/>
</dbReference>
<dbReference type="InterPro" id="IPR001763">
    <property type="entry name" value="Rhodanese-like_dom"/>
</dbReference>
<keyword evidence="2" id="KW-0808">Transferase</keyword>
<dbReference type="SUPFAM" id="SSF52821">
    <property type="entry name" value="Rhodanese/Cell cycle control phosphatase"/>
    <property type="match status" value="1"/>
</dbReference>
<dbReference type="AlphaFoldDB" id="A0A1D1ZJC5"/>
<feature type="domain" description="Rhodanese" evidence="1">
    <location>
        <begin position="79"/>
        <end position="179"/>
    </location>
</feature>
<dbReference type="GO" id="GO:0004792">
    <property type="term" value="F:thiosulfate-cyanide sulfurtransferase activity"/>
    <property type="evidence" value="ECO:0007669"/>
    <property type="project" value="TreeGrafter"/>
</dbReference>
<evidence type="ECO:0000259" key="1">
    <source>
        <dbReference type="PROSITE" id="PS50206"/>
    </source>
</evidence>
<dbReference type="Pfam" id="PF00581">
    <property type="entry name" value="Rhodanese"/>
    <property type="match status" value="1"/>
</dbReference>
<dbReference type="CDD" id="cd00158">
    <property type="entry name" value="RHOD"/>
    <property type="match status" value="1"/>
</dbReference>
<dbReference type="PROSITE" id="PS50206">
    <property type="entry name" value="RHODANESE_3"/>
    <property type="match status" value="1"/>
</dbReference>
<proteinExistence type="predicted"/>
<protein>
    <submittedName>
        <fullName evidence="2">Putative thiosulfate sulfurtransferase, mitochondrial</fullName>
    </submittedName>
</protein>
<dbReference type="PANTHER" id="PTHR44086:SF10">
    <property type="entry name" value="THIOSULFATE SULFURTRANSFERASE_RHODANESE-LIKE DOMAIN-CONTAINING PROTEIN 3"/>
    <property type="match status" value="1"/>
</dbReference>
<reference evidence="2" key="1">
    <citation type="submission" date="2015-07" db="EMBL/GenBank/DDBJ databases">
        <title>Transcriptome Assembly of Anthurium amnicola.</title>
        <authorList>
            <person name="Suzuki J."/>
        </authorList>
    </citation>
    <scope>NUCLEOTIDE SEQUENCE</scope>
</reference>
<organism evidence="2">
    <name type="scientific">Anthurium amnicola</name>
    <dbReference type="NCBI Taxonomy" id="1678845"/>
    <lineage>
        <taxon>Eukaryota</taxon>
        <taxon>Viridiplantae</taxon>
        <taxon>Streptophyta</taxon>
        <taxon>Embryophyta</taxon>
        <taxon>Tracheophyta</taxon>
        <taxon>Spermatophyta</taxon>
        <taxon>Magnoliopsida</taxon>
        <taxon>Liliopsida</taxon>
        <taxon>Araceae</taxon>
        <taxon>Pothoideae</taxon>
        <taxon>Potheae</taxon>
        <taxon>Anthurium</taxon>
    </lineage>
</organism>
<dbReference type="SMART" id="SM00450">
    <property type="entry name" value="RHOD"/>
    <property type="match status" value="1"/>
</dbReference>
<gene>
    <name evidence="2" type="primary">SPAC4H3.07c</name>
    <name evidence="2" type="ORF">g.19642</name>
</gene>
<evidence type="ECO:0000313" key="2">
    <source>
        <dbReference type="EMBL" id="JAT67054.1"/>
    </source>
</evidence>
<sequence>MFDILKPTNFAKLRTIVPKTLSQNPHFINYQTRQFSQSFIVYSRFSELVKKIKESYPISEITPQELHSLLNPSSSDAPSSPTPIIIDIREKDEQLRGIIPTAIPLPRGILERDVERKVISVKEVNDADNGRNIVVYCAGGLRSMMAAESLIRLGYKKENVKSLTGGYDDWKESGFEVIDYDTSKKSVS</sequence>
<dbReference type="PANTHER" id="PTHR44086">
    <property type="entry name" value="THIOSULFATE SULFURTRANSFERASE RDL2, MITOCHONDRIAL-RELATED"/>
    <property type="match status" value="1"/>
</dbReference>